<sequence>MCGCPACGTRSRRTSSPGPALTSITAAHPGATVVVVGHVASLTTGLNALCGLGARVWGAPLPHAESFAVKWDGRSWRCGTWPG</sequence>
<comment type="caution">
    <text evidence="2">The sequence shown here is derived from an EMBL/GenBank/DDBJ whole genome shotgun (WGS) entry which is preliminary data.</text>
</comment>
<reference evidence="2 3" key="1">
    <citation type="submission" date="2019-02" db="EMBL/GenBank/DDBJ databases">
        <title>Draft genome sequences of novel Actinobacteria.</title>
        <authorList>
            <person name="Sahin N."/>
            <person name="Ay H."/>
            <person name="Saygin H."/>
        </authorList>
    </citation>
    <scope>NUCLEOTIDE SEQUENCE [LARGE SCALE GENOMIC DNA]</scope>
    <source>
        <strain evidence="2 3">KC201</strain>
    </source>
</reference>
<dbReference type="InterPro" id="IPR029033">
    <property type="entry name" value="His_PPase_superfam"/>
</dbReference>
<organism evidence="2 3">
    <name type="scientific">Nonomuraea longispora</name>
    <dbReference type="NCBI Taxonomy" id="1848320"/>
    <lineage>
        <taxon>Bacteria</taxon>
        <taxon>Bacillati</taxon>
        <taxon>Actinomycetota</taxon>
        <taxon>Actinomycetes</taxon>
        <taxon>Streptosporangiales</taxon>
        <taxon>Streptosporangiaceae</taxon>
        <taxon>Nonomuraea</taxon>
    </lineage>
</organism>
<evidence type="ECO:0008006" key="4">
    <source>
        <dbReference type="Google" id="ProtNLM"/>
    </source>
</evidence>
<dbReference type="Proteomes" id="UP000295157">
    <property type="component" value="Unassembled WGS sequence"/>
</dbReference>
<dbReference type="OrthoDB" id="9793115at2"/>
<name>A0A4R4NNN5_9ACTN</name>
<dbReference type="SUPFAM" id="SSF53254">
    <property type="entry name" value="Phosphoglycerate mutase-like"/>
    <property type="match status" value="1"/>
</dbReference>
<protein>
    <recommendedName>
        <fullName evidence="4">Histidine phosphatase family protein</fullName>
    </recommendedName>
</protein>
<evidence type="ECO:0000256" key="1">
    <source>
        <dbReference type="SAM" id="MobiDB-lite"/>
    </source>
</evidence>
<proteinExistence type="predicted"/>
<accession>A0A4R4NNN5</accession>
<dbReference type="EMBL" id="SMJZ01000009">
    <property type="protein sequence ID" value="TDC10414.1"/>
    <property type="molecule type" value="Genomic_DNA"/>
</dbReference>
<evidence type="ECO:0000313" key="3">
    <source>
        <dbReference type="Proteomes" id="UP000295157"/>
    </source>
</evidence>
<keyword evidence="3" id="KW-1185">Reference proteome</keyword>
<evidence type="ECO:0000313" key="2">
    <source>
        <dbReference type="EMBL" id="TDC10414.1"/>
    </source>
</evidence>
<dbReference type="AlphaFoldDB" id="A0A4R4NNN5"/>
<gene>
    <name evidence="2" type="ORF">E1267_04220</name>
</gene>
<feature type="region of interest" description="Disordered" evidence="1">
    <location>
        <begin position="1"/>
        <end position="21"/>
    </location>
</feature>